<sequence length="174" mass="19336">MRVLETRVYRGPSPYGYRPVIRLTIDLEDLEQHPSGEIPEFNERLLALIPTLSEHGCSYGQPGGFVRRLSDTSRDGTRGTWLGHVIEHVAIEIQCLAGTPVTYGKTRSVPGQEGVYYVIYSFTEEQVGLEAGELAITLARSLLPATYPSALPADELARFDFARELEGLIERAQD</sequence>
<protein>
    <submittedName>
        <fullName evidence="2">Cyanophycin synthetase</fullName>
    </submittedName>
</protein>
<reference evidence="2 3" key="1">
    <citation type="submission" date="2015-09" db="EMBL/GenBank/DDBJ databases">
        <title>Draft genome sequence of Kouleothrix aurantiaca JCM 19913.</title>
        <authorList>
            <person name="Hemp J."/>
        </authorList>
    </citation>
    <scope>NUCLEOTIDE SEQUENCE [LARGE SCALE GENOMIC DNA]</scope>
    <source>
        <strain evidence="2 3">COM-B</strain>
    </source>
</reference>
<dbReference type="Pfam" id="PF18921">
    <property type="entry name" value="Cyanophycin_syn"/>
    <property type="match status" value="1"/>
</dbReference>
<dbReference type="EMBL" id="LJCR01003278">
    <property type="protein sequence ID" value="KPV47746.1"/>
    <property type="molecule type" value="Genomic_DNA"/>
</dbReference>
<evidence type="ECO:0000259" key="1">
    <source>
        <dbReference type="Pfam" id="PF18921"/>
    </source>
</evidence>
<dbReference type="AlphaFoldDB" id="A0A0P9DCU3"/>
<dbReference type="InterPro" id="IPR044019">
    <property type="entry name" value="Cyanophycin_syn_N"/>
</dbReference>
<proteinExistence type="predicted"/>
<keyword evidence="3" id="KW-1185">Reference proteome</keyword>
<name>A0A0P9DCU3_9CHLR</name>
<evidence type="ECO:0000313" key="3">
    <source>
        <dbReference type="Proteomes" id="UP000050509"/>
    </source>
</evidence>
<comment type="caution">
    <text evidence="2">The sequence shown here is derived from an EMBL/GenBank/DDBJ whole genome shotgun (WGS) entry which is preliminary data.</text>
</comment>
<feature type="non-terminal residue" evidence="2">
    <location>
        <position position="174"/>
    </location>
</feature>
<evidence type="ECO:0000313" key="2">
    <source>
        <dbReference type="EMBL" id="KPV47746.1"/>
    </source>
</evidence>
<organism evidence="2 3">
    <name type="scientific">Kouleothrix aurantiaca</name>
    <dbReference type="NCBI Taxonomy" id="186479"/>
    <lineage>
        <taxon>Bacteria</taxon>
        <taxon>Bacillati</taxon>
        <taxon>Chloroflexota</taxon>
        <taxon>Chloroflexia</taxon>
        <taxon>Chloroflexales</taxon>
        <taxon>Roseiflexineae</taxon>
        <taxon>Roseiflexaceae</taxon>
        <taxon>Kouleothrix</taxon>
    </lineage>
</organism>
<accession>A0A0P9DCU3</accession>
<feature type="domain" description="Cyanophycin synthase-like N-terminal" evidence="1">
    <location>
        <begin position="23"/>
        <end position="143"/>
    </location>
</feature>
<dbReference type="Proteomes" id="UP000050509">
    <property type="component" value="Unassembled WGS sequence"/>
</dbReference>
<gene>
    <name evidence="2" type="ORF">SE17_41800</name>
</gene>